<evidence type="ECO:0000313" key="1">
    <source>
        <dbReference type="Proteomes" id="UP000050795"/>
    </source>
</evidence>
<evidence type="ECO:0000313" key="2">
    <source>
        <dbReference type="WBParaSite" id="TREG1_139670.1"/>
    </source>
</evidence>
<dbReference type="Proteomes" id="UP000050795">
    <property type="component" value="Unassembled WGS sequence"/>
</dbReference>
<dbReference type="WBParaSite" id="TREG1_139670.1">
    <property type="protein sequence ID" value="TREG1_139670.1"/>
    <property type="gene ID" value="TREG1_139670"/>
</dbReference>
<proteinExistence type="predicted"/>
<reference evidence="2" key="2">
    <citation type="submission" date="2023-11" db="UniProtKB">
        <authorList>
            <consortium name="WormBaseParasite"/>
        </authorList>
    </citation>
    <scope>IDENTIFICATION</scope>
</reference>
<keyword evidence="1" id="KW-1185">Reference proteome</keyword>
<reference evidence="1" key="1">
    <citation type="submission" date="2022-06" db="EMBL/GenBank/DDBJ databases">
        <authorList>
            <person name="Berger JAMES D."/>
            <person name="Berger JAMES D."/>
        </authorList>
    </citation>
    <scope>NUCLEOTIDE SEQUENCE [LARGE SCALE GENOMIC DNA]</scope>
</reference>
<name>A0AA85JCL5_TRIRE</name>
<organism evidence="1 2">
    <name type="scientific">Trichobilharzia regenti</name>
    <name type="common">Nasal bird schistosome</name>
    <dbReference type="NCBI Taxonomy" id="157069"/>
    <lineage>
        <taxon>Eukaryota</taxon>
        <taxon>Metazoa</taxon>
        <taxon>Spiralia</taxon>
        <taxon>Lophotrochozoa</taxon>
        <taxon>Platyhelminthes</taxon>
        <taxon>Trematoda</taxon>
        <taxon>Digenea</taxon>
        <taxon>Strigeidida</taxon>
        <taxon>Schistosomatoidea</taxon>
        <taxon>Schistosomatidae</taxon>
        <taxon>Trichobilharzia</taxon>
    </lineage>
</organism>
<dbReference type="AlphaFoldDB" id="A0AA85JCL5"/>
<protein>
    <submittedName>
        <fullName evidence="2">Uncharacterized protein</fullName>
    </submittedName>
</protein>
<sequence>MTSNCFSFSGSIPKCPYTFNSLLRGHSSWRNFGIFGTWDRSGHFDLFPYL</sequence>
<accession>A0AA85JCL5</accession>